<keyword evidence="2 4" id="KW-0808">Transferase</keyword>
<dbReference type="PROSITE" id="PS01240">
    <property type="entry name" value="PNP_MTAP_2"/>
    <property type="match status" value="1"/>
</dbReference>
<dbReference type="HAMAP" id="MF_01963">
    <property type="entry name" value="MTAP"/>
    <property type="match status" value="1"/>
</dbReference>
<dbReference type="InterPro" id="IPR018099">
    <property type="entry name" value="Purine_phosphorylase-2_CS"/>
</dbReference>
<accession>A0ABP0FDI2</accession>
<dbReference type="PANTHER" id="PTHR42679">
    <property type="entry name" value="S-METHYL-5'-THIOADENOSINE PHOSPHORYLASE"/>
    <property type="match status" value="1"/>
</dbReference>
<dbReference type="InterPro" id="IPR035994">
    <property type="entry name" value="Nucleoside_phosphorylase_sf"/>
</dbReference>
<keyword evidence="4" id="KW-0963">Cytoplasm</keyword>
<sequence>MVAIKVGIIGGTGLKDIELFIMEEEQQLSTPFGDPSSPLTCGKMHGIDCVLLSRHGKKHNIMPSCVNFRANIYALKMVGCTHIIVTTACGSLREEIKPGHVVILDQFIDFTKSRKSTFYGGQPGDLPGVCHIPMQKPFNEEVRKILMESCKENNVHFHEKGTAITIEGPRFSTYAESQLFRQWGASIINMTTVPEVVLANEIGIMYAALALVTDYDCWKNDCEAVNVEDVMKTLTKNVRMAVNVISTAIKLIAKKDWDNEIEAAKKVSSTAVM</sequence>
<feature type="binding site" evidence="4">
    <location>
        <position position="12"/>
    </location>
    <ligand>
        <name>phosphate</name>
        <dbReference type="ChEBI" id="CHEBI:43474"/>
    </ligand>
</feature>
<dbReference type="Gene3D" id="3.40.50.1580">
    <property type="entry name" value="Nucleoside phosphorylase domain"/>
    <property type="match status" value="1"/>
</dbReference>
<dbReference type="CDD" id="cd09010">
    <property type="entry name" value="MTAP_SsMTAPII_like_MTIP"/>
    <property type="match status" value="1"/>
</dbReference>
<keyword evidence="1 4" id="KW-0328">Glycosyltransferase</keyword>
<comment type="similarity">
    <text evidence="4">Belongs to the PNP/MTAP phosphorylase family. MTAP subfamily.</text>
</comment>
<comment type="pathway">
    <text evidence="4">Amino-acid biosynthesis; L-methionine biosynthesis via salvage pathway; S-methyl-5-thio-alpha-D-ribose 1-phosphate from S-methyl-5'-thioadenosine (phosphorylase route): step 1/1.</text>
</comment>
<evidence type="ECO:0000256" key="4">
    <source>
        <dbReference type="HAMAP-Rule" id="MF_03155"/>
    </source>
</evidence>
<dbReference type="InterPro" id="IPR010044">
    <property type="entry name" value="MTAP"/>
</dbReference>
<organism evidence="6 7">
    <name type="scientific">Clavelina lepadiformis</name>
    <name type="common">Light-bulb sea squirt</name>
    <name type="synonym">Ascidia lepadiformis</name>
    <dbReference type="NCBI Taxonomy" id="159417"/>
    <lineage>
        <taxon>Eukaryota</taxon>
        <taxon>Metazoa</taxon>
        <taxon>Chordata</taxon>
        <taxon>Tunicata</taxon>
        <taxon>Ascidiacea</taxon>
        <taxon>Aplousobranchia</taxon>
        <taxon>Clavelinidae</taxon>
        <taxon>Clavelina</taxon>
    </lineage>
</organism>
<comment type="catalytic activity">
    <reaction evidence="4">
        <text>S-methyl-5'-thioadenosine + phosphate = 5-(methylsulfanyl)-alpha-D-ribose 1-phosphate + adenine</text>
        <dbReference type="Rhea" id="RHEA:11852"/>
        <dbReference type="ChEBI" id="CHEBI:16708"/>
        <dbReference type="ChEBI" id="CHEBI:17509"/>
        <dbReference type="ChEBI" id="CHEBI:43474"/>
        <dbReference type="ChEBI" id="CHEBI:58533"/>
        <dbReference type="EC" id="2.4.2.28"/>
    </reaction>
</comment>
<dbReference type="EMBL" id="CAWYQH010000035">
    <property type="protein sequence ID" value="CAK8676806.1"/>
    <property type="molecule type" value="Genomic_DNA"/>
</dbReference>
<gene>
    <name evidence="6" type="ORF">CVLEPA_LOCUS6241</name>
</gene>
<proteinExistence type="inferred from homology"/>
<feature type="binding site" evidence="4">
    <location>
        <position position="191"/>
    </location>
    <ligand>
        <name>phosphate</name>
        <dbReference type="ChEBI" id="CHEBI:43474"/>
    </ligand>
</feature>
<dbReference type="Pfam" id="PF01048">
    <property type="entry name" value="PNP_UDP_1"/>
    <property type="match status" value="1"/>
</dbReference>
<reference evidence="6 7" key="1">
    <citation type="submission" date="2024-02" db="EMBL/GenBank/DDBJ databases">
        <authorList>
            <person name="Daric V."/>
            <person name="Darras S."/>
        </authorList>
    </citation>
    <scope>NUCLEOTIDE SEQUENCE [LARGE SCALE GENOMIC DNA]</scope>
</reference>
<dbReference type="EC" id="2.4.2.28" evidence="4"/>
<feature type="binding site" evidence="4">
    <location>
        <begin position="214"/>
        <end position="216"/>
    </location>
    <ligand>
        <name>substrate</name>
    </ligand>
</feature>
<dbReference type="Proteomes" id="UP001642483">
    <property type="component" value="Unassembled WGS sequence"/>
</dbReference>
<protein>
    <recommendedName>
        <fullName evidence="4">S-methyl-5'-thioadenosine phosphorylase</fullName>
        <ecNumber evidence="4">2.4.2.28</ecNumber>
    </recommendedName>
    <alternativeName>
        <fullName evidence="4">5'-methylthioadenosine phosphorylase</fullName>
        <shortName evidence="4">MTA phosphorylase</shortName>
        <shortName evidence="4">MTAP</shortName>
        <shortName evidence="4">MTAPase</shortName>
    </alternativeName>
</protein>
<comment type="subunit">
    <text evidence="4">Homotrimer.</text>
</comment>
<feature type="site" description="Important for substrate specificity" evidence="4">
    <location>
        <position position="227"/>
    </location>
</feature>
<dbReference type="SUPFAM" id="SSF53167">
    <property type="entry name" value="Purine and uridine phosphorylases"/>
    <property type="match status" value="1"/>
</dbReference>
<evidence type="ECO:0000313" key="6">
    <source>
        <dbReference type="EMBL" id="CAK8676806.1"/>
    </source>
</evidence>
<comment type="function">
    <text evidence="4">Catalyzes the reversible phosphorylation of S-methyl-5'-thioadenosine (MTA) to adenine and 5-methylthioribose-1-phosphate. Involved in the breakdown of MTA, a major by-product of polyamine biosynthesis. Responsible for the first step in the methionine salvage pathway after MTA has been generated from S-adenosylmethionine. Has broad substrate specificity with 6-aminopurine nucleosides as preferred substrates.</text>
</comment>
<evidence type="ECO:0000256" key="2">
    <source>
        <dbReference type="ARBA" id="ARBA00022679"/>
    </source>
</evidence>
<feature type="binding site" evidence="4">
    <location>
        <position position="190"/>
    </location>
    <ligand>
        <name>substrate</name>
    </ligand>
</feature>
<keyword evidence="4" id="KW-0539">Nucleus</keyword>
<comment type="subcellular location">
    <subcellularLocation>
        <location evidence="4">Cytoplasm</location>
    </subcellularLocation>
    <subcellularLocation>
        <location evidence="4">Nucleus</location>
    </subcellularLocation>
</comment>
<dbReference type="InterPro" id="IPR000845">
    <property type="entry name" value="Nucleoside_phosphorylase_d"/>
</dbReference>
<name>A0ABP0FDI2_CLALP</name>
<evidence type="ECO:0000256" key="3">
    <source>
        <dbReference type="ARBA" id="ARBA00022726"/>
    </source>
</evidence>
<keyword evidence="3 4" id="KW-0660">Purine salvage</keyword>
<dbReference type="PANTHER" id="PTHR42679:SF2">
    <property type="entry name" value="S-METHYL-5'-THIOADENOSINE PHOSPHORYLASE"/>
    <property type="match status" value="1"/>
</dbReference>
<comment type="caution">
    <text evidence="6">The sequence shown here is derived from an EMBL/GenBank/DDBJ whole genome shotgun (WGS) entry which is preliminary data.</text>
</comment>
<evidence type="ECO:0000259" key="5">
    <source>
        <dbReference type="Pfam" id="PF01048"/>
    </source>
</evidence>
<feature type="site" description="Important for substrate specificity" evidence="4">
    <location>
        <position position="172"/>
    </location>
</feature>
<keyword evidence="7" id="KW-1185">Reference proteome</keyword>
<evidence type="ECO:0000313" key="7">
    <source>
        <dbReference type="Proteomes" id="UP001642483"/>
    </source>
</evidence>
<dbReference type="NCBIfam" id="TIGR01694">
    <property type="entry name" value="MTAP"/>
    <property type="match status" value="1"/>
</dbReference>
<feature type="binding site" evidence="4">
    <location>
        <begin position="54"/>
        <end position="55"/>
    </location>
    <ligand>
        <name>phosphate</name>
        <dbReference type="ChEBI" id="CHEBI:43474"/>
    </ligand>
</feature>
<feature type="binding site" evidence="4">
    <location>
        <begin position="87"/>
        <end position="88"/>
    </location>
    <ligand>
        <name>phosphate</name>
        <dbReference type="ChEBI" id="CHEBI:43474"/>
    </ligand>
</feature>
<evidence type="ECO:0000256" key="1">
    <source>
        <dbReference type="ARBA" id="ARBA00022676"/>
    </source>
</evidence>
<feature type="domain" description="Nucleoside phosphorylase" evidence="5">
    <location>
        <begin position="5"/>
        <end position="249"/>
    </location>
</feature>